<evidence type="ECO:0000313" key="3">
    <source>
        <dbReference type="Proteomes" id="UP000027120"/>
    </source>
</evidence>
<dbReference type="PANTHER" id="PTHR34118">
    <property type="entry name" value="NF-KAPPA-B INHIBITOR-LIKE PROTEIN-RELATED"/>
    <property type="match status" value="1"/>
</dbReference>
<keyword evidence="3" id="KW-1185">Reference proteome</keyword>
<evidence type="ECO:0000256" key="1">
    <source>
        <dbReference type="SAM" id="Phobius"/>
    </source>
</evidence>
<gene>
    <name evidence="2" type="ORF">CISIN_1g037003mg</name>
</gene>
<protein>
    <submittedName>
        <fullName evidence="2">Uncharacterized protein</fullName>
    </submittedName>
</protein>
<sequence>MHDILFGYWNIREHLLSFFRIGIRSEYPNDVLERSIKGNSVAISSPRLVIPGTAYGSWVLSHQYFANDLFDFQIAIKIIFCVIVPAMVAMFVDNEDLQFVFPENEGISCN</sequence>
<dbReference type="Proteomes" id="UP000027120">
    <property type="component" value="Unassembled WGS sequence"/>
</dbReference>
<keyword evidence="1" id="KW-0812">Transmembrane</keyword>
<feature type="transmembrane region" description="Helical" evidence="1">
    <location>
        <begin position="74"/>
        <end position="92"/>
    </location>
</feature>
<dbReference type="EMBL" id="KK784951">
    <property type="protein sequence ID" value="KDO58289.1"/>
    <property type="molecule type" value="Genomic_DNA"/>
</dbReference>
<evidence type="ECO:0000313" key="2">
    <source>
        <dbReference type="EMBL" id="KDO58289.1"/>
    </source>
</evidence>
<dbReference type="PANTHER" id="PTHR34118:SF1">
    <property type="entry name" value="NF-KAPPA-B INHIBITOR-LIKE PROTEIN"/>
    <property type="match status" value="1"/>
</dbReference>
<keyword evidence="1" id="KW-1133">Transmembrane helix</keyword>
<accession>A0A067ESZ5</accession>
<keyword evidence="1" id="KW-0472">Membrane</keyword>
<dbReference type="STRING" id="2711.A0A067ESZ5"/>
<name>A0A067ESZ5_CITSI</name>
<reference evidence="2 3" key="1">
    <citation type="submission" date="2014-04" db="EMBL/GenBank/DDBJ databases">
        <authorList>
            <consortium name="International Citrus Genome Consortium"/>
            <person name="Gmitter F."/>
            <person name="Chen C."/>
            <person name="Farmerie W."/>
            <person name="Harkins T."/>
            <person name="Desany B."/>
            <person name="Mohiuddin M."/>
            <person name="Kodira C."/>
            <person name="Borodovsky M."/>
            <person name="Lomsadze A."/>
            <person name="Burns P."/>
            <person name="Jenkins J."/>
            <person name="Prochnik S."/>
            <person name="Shu S."/>
            <person name="Chapman J."/>
            <person name="Pitluck S."/>
            <person name="Schmutz J."/>
            <person name="Rokhsar D."/>
        </authorList>
    </citation>
    <scope>NUCLEOTIDE SEQUENCE</scope>
</reference>
<dbReference type="AlphaFoldDB" id="A0A067ESZ5"/>
<proteinExistence type="predicted"/>
<organism evidence="2 3">
    <name type="scientific">Citrus sinensis</name>
    <name type="common">Sweet orange</name>
    <name type="synonym">Citrus aurantium var. sinensis</name>
    <dbReference type="NCBI Taxonomy" id="2711"/>
    <lineage>
        <taxon>Eukaryota</taxon>
        <taxon>Viridiplantae</taxon>
        <taxon>Streptophyta</taxon>
        <taxon>Embryophyta</taxon>
        <taxon>Tracheophyta</taxon>
        <taxon>Spermatophyta</taxon>
        <taxon>Magnoliopsida</taxon>
        <taxon>eudicotyledons</taxon>
        <taxon>Gunneridae</taxon>
        <taxon>Pentapetalae</taxon>
        <taxon>rosids</taxon>
        <taxon>malvids</taxon>
        <taxon>Sapindales</taxon>
        <taxon>Rutaceae</taxon>
        <taxon>Aurantioideae</taxon>
        <taxon>Citrus</taxon>
    </lineage>
</organism>